<dbReference type="InterPro" id="IPR002575">
    <property type="entry name" value="Aminoglycoside_PTrfase"/>
</dbReference>
<sequence length="290" mass="31797">MITDVARTHGLDVRVDEVNETGWDFRVHLATARDGTRWVLREPRRAGVAARLPAEGRLLEVLRPRLPVELPRWEIRAPDLVAYRRLSGEPLAAEDPLTLDVDFGTADEDYLVRLGEVIAALHGTPPHLLASTGVEAGGPRALRAEIDAELAEGVALLPVPEHRARRWRNWLADDRYWLGAGVPVHRDLSPNHTLVDGAGRLVGLLDWADAAIDDPAQDFAAPCAAFGPDGLRRLLTAYTAAGGNARESLHEHVVELAEFRRTVSLGLHGLRAGQARFVDLARSRLTLASR</sequence>
<protein>
    <submittedName>
        <fullName evidence="2">Macrolide phosphotransferase</fullName>
    </submittedName>
</protein>
<name>A0A840NSC9_9PSEU</name>
<feature type="domain" description="Aminoglycoside phosphotransferase" evidence="1">
    <location>
        <begin position="20"/>
        <end position="251"/>
    </location>
</feature>
<keyword evidence="3" id="KW-1185">Reference proteome</keyword>
<keyword evidence="2" id="KW-0808">Transferase</keyword>
<dbReference type="SUPFAM" id="SSF56112">
    <property type="entry name" value="Protein kinase-like (PK-like)"/>
    <property type="match status" value="1"/>
</dbReference>
<evidence type="ECO:0000313" key="2">
    <source>
        <dbReference type="EMBL" id="MBB5071117.1"/>
    </source>
</evidence>
<dbReference type="InterPro" id="IPR011009">
    <property type="entry name" value="Kinase-like_dom_sf"/>
</dbReference>
<dbReference type="PANTHER" id="PTHR21310">
    <property type="entry name" value="AMINOGLYCOSIDE PHOSPHOTRANSFERASE-RELATED-RELATED"/>
    <property type="match status" value="1"/>
</dbReference>
<dbReference type="InterPro" id="IPR051678">
    <property type="entry name" value="AGP_Transferase"/>
</dbReference>
<dbReference type="AlphaFoldDB" id="A0A840NSC9"/>
<evidence type="ECO:0000313" key="3">
    <source>
        <dbReference type="Proteomes" id="UP000580474"/>
    </source>
</evidence>
<dbReference type="Gene3D" id="3.30.200.20">
    <property type="entry name" value="Phosphorylase Kinase, domain 1"/>
    <property type="match status" value="1"/>
</dbReference>
<dbReference type="Gene3D" id="3.90.1200.10">
    <property type="match status" value="1"/>
</dbReference>
<dbReference type="EMBL" id="JACHIV010000001">
    <property type="protein sequence ID" value="MBB5071117.1"/>
    <property type="molecule type" value="Genomic_DNA"/>
</dbReference>
<gene>
    <name evidence="2" type="ORF">BJ969_004205</name>
</gene>
<evidence type="ECO:0000259" key="1">
    <source>
        <dbReference type="Pfam" id="PF01636"/>
    </source>
</evidence>
<dbReference type="Proteomes" id="UP000580474">
    <property type="component" value="Unassembled WGS sequence"/>
</dbReference>
<dbReference type="GO" id="GO:0016740">
    <property type="term" value="F:transferase activity"/>
    <property type="evidence" value="ECO:0007669"/>
    <property type="project" value="UniProtKB-KW"/>
</dbReference>
<dbReference type="CDD" id="cd05152">
    <property type="entry name" value="MPH2"/>
    <property type="match status" value="1"/>
</dbReference>
<accession>A0A840NSC9</accession>
<dbReference type="Pfam" id="PF01636">
    <property type="entry name" value="APH"/>
    <property type="match status" value="1"/>
</dbReference>
<reference evidence="2 3" key="1">
    <citation type="submission" date="2020-08" db="EMBL/GenBank/DDBJ databases">
        <title>Sequencing the genomes of 1000 actinobacteria strains.</title>
        <authorList>
            <person name="Klenk H.-P."/>
        </authorList>
    </citation>
    <scope>NUCLEOTIDE SEQUENCE [LARGE SCALE GENOMIC DNA]</scope>
    <source>
        <strain evidence="2 3">DSM 45582</strain>
    </source>
</reference>
<comment type="caution">
    <text evidence="2">The sequence shown here is derived from an EMBL/GenBank/DDBJ whole genome shotgun (WGS) entry which is preliminary data.</text>
</comment>
<dbReference type="RefSeq" id="WP_184481215.1">
    <property type="nucleotide sequence ID" value="NZ_JACHIV010000001.1"/>
</dbReference>
<proteinExistence type="predicted"/>
<organism evidence="2 3">
    <name type="scientific">Saccharopolyspora gloriosae</name>
    <dbReference type="NCBI Taxonomy" id="455344"/>
    <lineage>
        <taxon>Bacteria</taxon>
        <taxon>Bacillati</taxon>
        <taxon>Actinomycetota</taxon>
        <taxon>Actinomycetes</taxon>
        <taxon>Pseudonocardiales</taxon>
        <taxon>Pseudonocardiaceae</taxon>
        <taxon>Saccharopolyspora</taxon>
    </lineage>
</organism>
<dbReference type="PANTHER" id="PTHR21310:SF15">
    <property type="entry name" value="AMINOGLYCOSIDE PHOSPHOTRANSFERASE DOMAIN-CONTAINING PROTEIN"/>
    <property type="match status" value="1"/>
</dbReference>